<dbReference type="InterPro" id="IPR000182">
    <property type="entry name" value="GNAT_dom"/>
</dbReference>
<keyword evidence="2" id="KW-0012">Acyltransferase</keyword>
<proteinExistence type="inferred from homology"/>
<dbReference type="Pfam" id="PF13302">
    <property type="entry name" value="Acetyltransf_3"/>
    <property type="match status" value="1"/>
</dbReference>
<dbReference type="GO" id="GO:0008999">
    <property type="term" value="F:protein-N-terminal-alanine acetyltransferase activity"/>
    <property type="evidence" value="ECO:0007669"/>
    <property type="project" value="TreeGrafter"/>
</dbReference>
<sequence length="161" mass="18513">MSQRNRAHLEKYEPDNPAMEIKTEDDAKKLIVDLEDAWEKRTHFFMGVFLKESEQFVAQLYIGPVNQSVPEFGIGYFADVEHEGNGYVTEAVNAVVKSLFENLNAHRIRIETDDTNVRSIGVAERCGFVKEGHIRENKKNPDGTYSGTLYYGLLKRKFHTR</sequence>
<evidence type="ECO:0000256" key="2">
    <source>
        <dbReference type="ARBA" id="ARBA00023315"/>
    </source>
</evidence>
<evidence type="ECO:0000256" key="1">
    <source>
        <dbReference type="ARBA" id="ARBA00022679"/>
    </source>
</evidence>
<dbReference type="Gene3D" id="3.40.630.30">
    <property type="match status" value="1"/>
</dbReference>
<dbReference type="PROSITE" id="PS51186">
    <property type="entry name" value="GNAT"/>
    <property type="match status" value="1"/>
</dbReference>
<dbReference type="AlphaFoldDB" id="X0ZHW0"/>
<reference evidence="5" key="1">
    <citation type="journal article" date="2014" name="Front. Microbiol.">
        <title>High frequency of phylogenetically diverse reductive dehalogenase-homologous genes in deep subseafloor sedimentary metagenomes.</title>
        <authorList>
            <person name="Kawai M."/>
            <person name="Futagami T."/>
            <person name="Toyoda A."/>
            <person name="Takaki Y."/>
            <person name="Nishi S."/>
            <person name="Hori S."/>
            <person name="Arai W."/>
            <person name="Tsubouchi T."/>
            <person name="Morono Y."/>
            <person name="Uchiyama I."/>
            <person name="Ito T."/>
            <person name="Fujiyama A."/>
            <person name="Inagaki F."/>
            <person name="Takami H."/>
        </authorList>
    </citation>
    <scope>NUCLEOTIDE SEQUENCE</scope>
    <source>
        <strain evidence="5">Expedition CK06-06</strain>
    </source>
</reference>
<evidence type="ECO:0000256" key="3">
    <source>
        <dbReference type="ARBA" id="ARBA00038502"/>
    </source>
</evidence>
<comment type="caution">
    <text evidence="5">The sequence shown here is derived from an EMBL/GenBank/DDBJ whole genome shotgun (WGS) entry which is preliminary data.</text>
</comment>
<dbReference type="PANTHER" id="PTHR43792:SF8">
    <property type="entry name" value="[RIBOSOMAL PROTEIN US5]-ALANINE N-ACETYLTRANSFERASE"/>
    <property type="match status" value="1"/>
</dbReference>
<dbReference type="InterPro" id="IPR051531">
    <property type="entry name" value="N-acetyltransferase"/>
</dbReference>
<dbReference type="EMBL" id="BART01003516">
    <property type="protein sequence ID" value="GAG57722.1"/>
    <property type="molecule type" value="Genomic_DNA"/>
</dbReference>
<gene>
    <name evidence="5" type="ORF">S01H4_09622</name>
</gene>
<dbReference type="SUPFAM" id="SSF55729">
    <property type="entry name" value="Acyl-CoA N-acyltransferases (Nat)"/>
    <property type="match status" value="1"/>
</dbReference>
<dbReference type="InterPro" id="IPR016181">
    <property type="entry name" value="Acyl_CoA_acyltransferase"/>
</dbReference>
<accession>X0ZHW0</accession>
<evidence type="ECO:0000313" key="5">
    <source>
        <dbReference type="EMBL" id="GAG57722.1"/>
    </source>
</evidence>
<feature type="domain" description="N-acetyltransferase" evidence="4">
    <location>
        <begin position="7"/>
        <end position="156"/>
    </location>
</feature>
<dbReference type="PANTHER" id="PTHR43792">
    <property type="entry name" value="GNAT FAMILY, PUTATIVE (AFU_ORTHOLOGUE AFUA_3G00765)-RELATED-RELATED"/>
    <property type="match status" value="1"/>
</dbReference>
<dbReference type="GO" id="GO:0005737">
    <property type="term" value="C:cytoplasm"/>
    <property type="evidence" value="ECO:0007669"/>
    <property type="project" value="TreeGrafter"/>
</dbReference>
<comment type="similarity">
    <text evidence="3">Belongs to the acetyltransferase family. RimJ subfamily.</text>
</comment>
<organism evidence="5">
    <name type="scientific">marine sediment metagenome</name>
    <dbReference type="NCBI Taxonomy" id="412755"/>
    <lineage>
        <taxon>unclassified sequences</taxon>
        <taxon>metagenomes</taxon>
        <taxon>ecological metagenomes</taxon>
    </lineage>
</organism>
<evidence type="ECO:0000259" key="4">
    <source>
        <dbReference type="PROSITE" id="PS51186"/>
    </source>
</evidence>
<protein>
    <recommendedName>
        <fullName evidence="4">N-acetyltransferase domain-containing protein</fullName>
    </recommendedName>
</protein>
<keyword evidence="1" id="KW-0808">Transferase</keyword>
<name>X0ZHW0_9ZZZZ</name>